<accession>A0A9P4XH34</accession>
<reference evidence="4 5" key="1">
    <citation type="submission" date="2018-06" db="EMBL/GenBank/DDBJ databases">
        <title>Genome analysis of cellulolytic fungus Trichoderma lentiforme CFAM-422.</title>
        <authorList>
            <person name="Steindorff A.S."/>
            <person name="Formighieri E.F."/>
            <person name="Midorikawa G.E.O."/>
            <person name="Tamietti M.S."/>
            <person name="Ramos E.Z."/>
            <person name="Silva A.S."/>
            <person name="Bon E.P.S."/>
            <person name="Mendes T.D."/>
            <person name="Damaso M.C.T."/>
            <person name="Favaro L.C.L."/>
        </authorList>
    </citation>
    <scope>NUCLEOTIDE SEQUENCE [LARGE SCALE GENOMIC DNA]</scope>
    <source>
        <strain evidence="4 5">CFAM-422</strain>
    </source>
</reference>
<dbReference type="Pfam" id="PF12796">
    <property type="entry name" value="Ank_2"/>
    <property type="match status" value="1"/>
</dbReference>
<evidence type="ECO:0000256" key="2">
    <source>
        <dbReference type="SAM" id="MobiDB-lite"/>
    </source>
</evidence>
<protein>
    <recommendedName>
        <fullName evidence="3">Nephrocystin 3-like N-terminal domain-containing protein</fullName>
    </recommendedName>
</protein>
<dbReference type="Gene3D" id="1.25.40.20">
    <property type="entry name" value="Ankyrin repeat-containing domain"/>
    <property type="match status" value="1"/>
</dbReference>
<dbReference type="PANTHER" id="PTHR10039:SF16">
    <property type="entry name" value="GPI INOSITOL-DEACYLASE"/>
    <property type="match status" value="1"/>
</dbReference>
<organism evidence="4 5">
    <name type="scientific">Trichoderma lentiforme</name>
    <dbReference type="NCBI Taxonomy" id="1567552"/>
    <lineage>
        <taxon>Eukaryota</taxon>
        <taxon>Fungi</taxon>
        <taxon>Dikarya</taxon>
        <taxon>Ascomycota</taxon>
        <taxon>Pezizomycotina</taxon>
        <taxon>Sordariomycetes</taxon>
        <taxon>Hypocreomycetidae</taxon>
        <taxon>Hypocreales</taxon>
        <taxon>Hypocreaceae</taxon>
        <taxon>Trichoderma</taxon>
    </lineage>
</organism>
<feature type="compositionally biased region" description="Polar residues" evidence="2">
    <location>
        <begin position="22"/>
        <end position="44"/>
    </location>
</feature>
<dbReference type="InterPro" id="IPR056884">
    <property type="entry name" value="NPHP3-like_N"/>
</dbReference>
<keyword evidence="1" id="KW-0677">Repeat</keyword>
<proteinExistence type="predicted"/>
<dbReference type="InterPro" id="IPR027417">
    <property type="entry name" value="P-loop_NTPase"/>
</dbReference>
<dbReference type="PANTHER" id="PTHR10039">
    <property type="entry name" value="AMELOGENIN"/>
    <property type="match status" value="1"/>
</dbReference>
<evidence type="ECO:0000313" key="4">
    <source>
        <dbReference type="EMBL" id="KAF3072814.1"/>
    </source>
</evidence>
<dbReference type="AlphaFoldDB" id="A0A9P4XH34"/>
<dbReference type="InterPro" id="IPR036770">
    <property type="entry name" value="Ankyrin_rpt-contain_sf"/>
</dbReference>
<sequence length="1229" mass="137631">MTKTSVRKRLKEWKNSLKVSGRSPNKSPLSSPTQSHASLQSSLDKPNPQQPSDLLSSSPDPSHSLTVPHPVANISPSAPATVSQTTTAAIAPPAVEVLVSPIIVQQPVPINLWEEAFRQANDETQTWIRNNGLNLLEQAKSEDLAELIKNKSKCLSEGKGSPSKIEIGSQKIVFREYVSDIVTFLTMAGELAINFAPPQAGVPWAVAKALLRIPVKHIEQMAAIAGTVQLFARIVQRGQVYEHLYNATTADEEAVSNLRDALRDLYIAAIELLARSDVLVEGGLVKQTLNAILRPEQASGLVSDLLMKEQKVSLEAQVCEASRSAKAGLKMDETIEALLTNLDKLSTPISRIDKGVDNLLEEVEKDRLERLMDFISSEKFGKGHVTIRESRIQGTGDWLIKHEGLRDWQAISSASTLLCLKGTVGTGKTYLTSRVIDHIKQTLETSTHDEGFAFFYCNRSGPSMLDPMVVLRSFVRQLSYKAYHYNHIQTSVIQKCQLAKQEGRDLSFEDCKELILGSLNLYPKTTLILDALDESEISTYNLAEILIELTERATKPVKVFISSRPDREYLKAFEDKCIITVDSNNQKDDIAKFLHQTLYSQPFFNRRKAEIQKIIKETFTSRNGGMFRWVYLQVKSLLKCISDDAVKAWARTIPRDLMAAYDQLWENIRAQHNEDDVALAERAVKWVLCAFEPLQSDVLLEAVRYSLERDGLVQKERHSKEEILLLCQDLLTIDAERRAWMLPHASVAEYFESRGMTLAICDVFASITSLNFLMRPELQPSQIQQKDYNFDTFEAYISYTWPRHVQRYDRCLGSIESADPDQILVTTLKRFLGSVEESSNYYRAWLRKLGSSMSWELKPADMSLFVMCRYGFYYILRDWWEGGKINEEMALEKYRGYMKPEYYNYKRYPDHNSVDLAAKGGCLPIFKYLVGVIGSDNPLAEGHSRAMEWAIDQGNKDIVSILVEEAKVDVNMCYLRDTAVQHAAIFGHTEMLQWLVDQGWVDVDREGGNRVGNALIAAATCFRVGATEILIKAGADVNAAVECGLWGSALVAACTVRRYDCVEKIRLLLSHGADPNQPIKSGQYGSALEAVIVTASLDSDGGALAASIKSLEVLLEAGADPAIITDWGDHGSALAAAACCGFIEFLKMMIDVTGREKAIECLGQSRCTGDLYLRDEEHVERWRQAKTDTVAYLTNQVGVENETLYSIGLRDVEPEKEVDSCHKFVVRYD</sequence>
<dbReference type="Pfam" id="PF24883">
    <property type="entry name" value="NPHP3_N"/>
    <property type="match status" value="1"/>
</dbReference>
<feature type="compositionally biased region" description="Basic residues" evidence="2">
    <location>
        <begin position="1"/>
        <end position="11"/>
    </location>
</feature>
<evidence type="ECO:0000259" key="3">
    <source>
        <dbReference type="Pfam" id="PF24883"/>
    </source>
</evidence>
<dbReference type="Gene3D" id="3.40.50.300">
    <property type="entry name" value="P-loop containing nucleotide triphosphate hydrolases"/>
    <property type="match status" value="1"/>
</dbReference>
<feature type="region of interest" description="Disordered" evidence="2">
    <location>
        <begin position="1"/>
        <end position="79"/>
    </location>
</feature>
<dbReference type="InterPro" id="IPR002110">
    <property type="entry name" value="Ankyrin_rpt"/>
</dbReference>
<dbReference type="SUPFAM" id="SSF48403">
    <property type="entry name" value="Ankyrin repeat"/>
    <property type="match status" value="1"/>
</dbReference>
<feature type="domain" description="Nephrocystin 3-like N-terminal" evidence="3">
    <location>
        <begin position="394"/>
        <end position="564"/>
    </location>
</feature>
<dbReference type="SUPFAM" id="SSF52540">
    <property type="entry name" value="P-loop containing nucleoside triphosphate hydrolases"/>
    <property type="match status" value="1"/>
</dbReference>
<feature type="compositionally biased region" description="Low complexity" evidence="2">
    <location>
        <begin position="50"/>
        <end position="62"/>
    </location>
</feature>
<comment type="caution">
    <text evidence="4">The sequence shown here is derived from an EMBL/GenBank/DDBJ whole genome shotgun (WGS) entry which is preliminary data.</text>
</comment>
<keyword evidence="5" id="KW-1185">Reference proteome</keyword>
<gene>
    <name evidence="4" type="ORF">CFAM422_004932</name>
</gene>
<evidence type="ECO:0000313" key="5">
    <source>
        <dbReference type="Proteomes" id="UP000801864"/>
    </source>
</evidence>
<dbReference type="Proteomes" id="UP000801864">
    <property type="component" value="Unassembled WGS sequence"/>
</dbReference>
<dbReference type="SMART" id="SM00248">
    <property type="entry name" value="ANK"/>
    <property type="match status" value="5"/>
</dbReference>
<dbReference type="EMBL" id="QLNT01000007">
    <property type="protein sequence ID" value="KAF3072814.1"/>
    <property type="molecule type" value="Genomic_DNA"/>
</dbReference>
<evidence type="ECO:0000256" key="1">
    <source>
        <dbReference type="ARBA" id="ARBA00022737"/>
    </source>
</evidence>
<name>A0A9P4XH34_9HYPO</name>